<reference evidence="21" key="2">
    <citation type="submission" date="2024-02" db="EMBL/GenBank/DDBJ databases">
        <title>Comparative genomics of Cryptococcus and Kwoniella reveals pathogenesis evolution and contrasting modes of karyotype evolution via chromosome fusion or intercentromeric recombination.</title>
        <authorList>
            <person name="Coelho M.A."/>
            <person name="David-Palma M."/>
            <person name="Shea T."/>
            <person name="Bowers K."/>
            <person name="McGinley-Smith S."/>
            <person name="Mohammad A.W."/>
            <person name="Gnirke A."/>
            <person name="Yurkov A.M."/>
            <person name="Nowrousian M."/>
            <person name="Sun S."/>
            <person name="Cuomo C.A."/>
            <person name="Heitman J."/>
        </authorList>
    </citation>
    <scope>NUCLEOTIDE SEQUENCE</scope>
    <source>
        <strain evidence="21">CBS 10117</strain>
    </source>
</reference>
<reference evidence="21" key="1">
    <citation type="submission" date="2013-07" db="EMBL/GenBank/DDBJ databases">
        <authorList>
            <consortium name="The Broad Institute Genome Sequencing Platform"/>
            <person name="Cuomo C."/>
            <person name="Litvintseva A."/>
            <person name="Chen Y."/>
            <person name="Heitman J."/>
            <person name="Sun S."/>
            <person name="Springer D."/>
            <person name="Dromer F."/>
            <person name="Young S.K."/>
            <person name="Zeng Q."/>
            <person name="Gargeya S."/>
            <person name="Fitzgerald M."/>
            <person name="Abouelleil A."/>
            <person name="Alvarado L."/>
            <person name="Berlin A.M."/>
            <person name="Chapman S.B."/>
            <person name="Dewar J."/>
            <person name="Goldberg J."/>
            <person name="Griggs A."/>
            <person name="Gujja S."/>
            <person name="Hansen M."/>
            <person name="Howarth C."/>
            <person name="Imamovic A."/>
            <person name="Larimer J."/>
            <person name="McCowan C."/>
            <person name="Murphy C."/>
            <person name="Pearson M."/>
            <person name="Priest M."/>
            <person name="Roberts A."/>
            <person name="Saif S."/>
            <person name="Shea T."/>
            <person name="Sykes S."/>
            <person name="Wortman J."/>
            <person name="Nusbaum C."/>
            <person name="Birren B."/>
        </authorList>
    </citation>
    <scope>NUCLEOTIDE SEQUENCE</scope>
    <source>
        <strain evidence="21">CBS 10117</strain>
    </source>
</reference>
<dbReference type="PANTHER" id="PTHR31480">
    <property type="entry name" value="BIFUNCTIONAL LYCOPENE CYCLASE/PHYTOENE SYNTHASE"/>
    <property type="match status" value="1"/>
</dbReference>
<evidence type="ECO:0000256" key="20">
    <source>
        <dbReference type="SAM" id="Phobius"/>
    </source>
</evidence>
<comment type="similarity">
    <text evidence="5">In the N-terminal section; belongs to the lycopene beta-cyclase family.</text>
</comment>
<evidence type="ECO:0000256" key="16">
    <source>
        <dbReference type="ARBA" id="ARBA00023268"/>
    </source>
</evidence>
<feature type="compositionally biased region" description="Low complexity" evidence="19">
    <location>
        <begin position="626"/>
        <end position="637"/>
    </location>
</feature>
<evidence type="ECO:0000256" key="1">
    <source>
        <dbReference type="ARBA" id="ARBA00001805"/>
    </source>
</evidence>
<dbReference type="GO" id="GO:0016765">
    <property type="term" value="F:transferase activity, transferring alkyl or aryl (other than methyl) groups"/>
    <property type="evidence" value="ECO:0007669"/>
    <property type="project" value="InterPro"/>
</dbReference>
<evidence type="ECO:0000256" key="4">
    <source>
        <dbReference type="ARBA" id="ARBA00005172"/>
    </source>
</evidence>
<sequence>MTFTYMQIHLYFIIPPIFLLWSIYRPLIGRREVIKLLWLGFMATIWTTPWDNYILSQDGWSYPPGSIIGKLGYVPIEEHIFFILQPILIILLHLIITHGRLLPFDVDLNDLKSGSRFGLSSPKLKDEKAKSEDVDLKQRRIQTLSRRPLASLFWIGISLLGLRLVLQTHLYAPLDYGLKQKMFYLGWILVWINPVIAFLTYLGARLTKADWATVILGTSWLWVVDTIALRSGSWSISPSTTLGVKVWRGLPIEEAIFFFLTTYLIVLSSSLISHIHTLLVLSPNLPPCPPSNPLAHIGLLAKVAFNSPTIDRRILEGLREAEKTLKKGSKSFEIAKLAFGREMRLGLVVIYAWCRVTDNLIDDPFPTISEQDSSSLDQARSKILEAIRKHLITTYRLADIYPAQNHPEPSSNSGSELDEILDEIPNLTPSDRTAFHLFSLIIPRLIPIYPFLELCDGYSTDLQFPSKPLTTIAEAGSLDISDKLPIRTTEDLLHYADDVAGSIASSICYLAWSVLDSDLDRYPSSNTTVPVKNYTFADDLHDKTKSQSSARSMRGIRSEGGVAKTGEARQRKQLRVIQSAREMGRSLQLVNISRDIIKDALISRLYIPISYFDSPQSIISILFPSSPDSGSASSTTTKPHTESDHSGYIDRLLSLADSMRDNSLSAIEDLPNISKSGIRTMIISYYEIAHAIRSSEGAITERGIKVGKWTRMRKAVKAFWLG</sequence>
<evidence type="ECO:0000256" key="3">
    <source>
        <dbReference type="ARBA" id="ARBA00005089"/>
    </source>
</evidence>
<dbReference type="Gene3D" id="1.10.600.10">
    <property type="entry name" value="Farnesyl Diphosphate Synthase"/>
    <property type="match status" value="1"/>
</dbReference>
<evidence type="ECO:0000256" key="17">
    <source>
        <dbReference type="ARBA" id="ARBA00029313"/>
    </source>
</evidence>
<organism evidence="21 22">
    <name type="scientific">Kwoniella dejecticola CBS 10117</name>
    <dbReference type="NCBI Taxonomy" id="1296121"/>
    <lineage>
        <taxon>Eukaryota</taxon>
        <taxon>Fungi</taxon>
        <taxon>Dikarya</taxon>
        <taxon>Basidiomycota</taxon>
        <taxon>Agaricomycotina</taxon>
        <taxon>Tremellomycetes</taxon>
        <taxon>Tremellales</taxon>
        <taxon>Cryptococcaceae</taxon>
        <taxon>Kwoniella</taxon>
    </lineage>
</organism>
<evidence type="ECO:0000256" key="12">
    <source>
        <dbReference type="ARBA" id="ARBA00022746"/>
    </source>
</evidence>
<comment type="similarity">
    <text evidence="6">In the C-terminal section; belongs to the phytoene/squalene synthase family.</text>
</comment>
<keyword evidence="14 20" id="KW-0472">Membrane</keyword>
<dbReference type="InterPro" id="IPR017825">
    <property type="entry name" value="Lycopene_cyclase_dom"/>
</dbReference>
<evidence type="ECO:0000256" key="14">
    <source>
        <dbReference type="ARBA" id="ARBA00023136"/>
    </source>
</evidence>
<dbReference type="GeneID" id="28967212"/>
<dbReference type="EMBL" id="CP144533">
    <property type="protein sequence ID" value="WWC60914.1"/>
    <property type="molecule type" value="Genomic_DNA"/>
</dbReference>
<evidence type="ECO:0000256" key="6">
    <source>
        <dbReference type="ARBA" id="ARBA00008406"/>
    </source>
</evidence>
<gene>
    <name evidence="21" type="ORF">I303_103490</name>
</gene>
<evidence type="ECO:0000256" key="9">
    <source>
        <dbReference type="ARBA" id="ARBA00018909"/>
    </source>
</evidence>
<dbReference type="SUPFAM" id="SSF48576">
    <property type="entry name" value="Terpenoid synthases"/>
    <property type="match status" value="2"/>
</dbReference>
<keyword evidence="11 20" id="KW-0812">Transmembrane</keyword>
<accession>A0AAJ8KMR3</accession>
<dbReference type="NCBIfam" id="TIGR03462">
    <property type="entry name" value="CarR_dom_SF"/>
    <property type="match status" value="2"/>
</dbReference>
<evidence type="ECO:0000256" key="10">
    <source>
        <dbReference type="ARBA" id="ARBA00022679"/>
    </source>
</evidence>
<keyword evidence="22" id="KW-1185">Reference proteome</keyword>
<keyword evidence="15" id="KW-0413">Isomerase</keyword>
<dbReference type="Proteomes" id="UP000078595">
    <property type="component" value="Chromosome 4"/>
</dbReference>
<feature type="transmembrane region" description="Helical" evidence="20">
    <location>
        <begin position="184"/>
        <end position="204"/>
    </location>
</feature>
<feature type="transmembrane region" description="Helical" evidence="20">
    <location>
        <begin position="149"/>
        <end position="172"/>
    </location>
</feature>
<comment type="catalytic activity">
    <reaction evidence="18">
        <text>all-trans-lycopene = gamma-carotene</text>
        <dbReference type="Rhea" id="RHEA:32219"/>
        <dbReference type="ChEBI" id="CHEBI:15948"/>
        <dbReference type="ChEBI" id="CHEBI:27740"/>
        <dbReference type="EC" id="5.5.1.19"/>
    </reaction>
</comment>
<comment type="pathway">
    <text evidence="3">Carotenoid biosynthesis; beta-carotene biosynthesis.</text>
</comment>
<feature type="transmembrane region" description="Helical" evidence="20">
    <location>
        <begin position="79"/>
        <end position="96"/>
    </location>
</feature>
<evidence type="ECO:0000256" key="2">
    <source>
        <dbReference type="ARBA" id="ARBA00004141"/>
    </source>
</evidence>
<comment type="catalytic activity">
    <reaction evidence="17">
        <text>gamma-carotene = all-trans-beta-carotene</text>
        <dbReference type="Rhea" id="RHEA:32239"/>
        <dbReference type="ChEBI" id="CHEBI:17579"/>
        <dbReference type="ChEBI" id="CHEBI:27740"/>
        <dbReference type="EC" id="5.5.1.19"/>
    </reaction>
</comment>
<dbReference type="RefSeq" id="XP_065824839.1">
    <property type="nucleotide sequence ID" value="XM_065968767.1"/>
</dbReference>
<evidence type="ECO:0000256" key="13">
    <source>
        <dbReference type="ARBA" id="ARBA00022989"/>
    </source>
</evidence>
<evidence type="ECO:0000313" key="22">
    <source>
        <dbReference type="Proteomes" id="UP000078595"/>
    </source>
</evidence>
<keyword evidence="16" id="KW-0511">Multifunctional enzyme</keyword>
<dbReference type="InterPro" id="IPR008949">
    <property type="entry name" value="Isoprenoid_synthase_dom_sf"/>
</dbReference>
<proteinExistence type="inferred from homology"/>
<feature type="region of interest" description="Disordered" evidence="19">
    <location>
        <begin position="626"/>
        <end position="645"/>
    </location>
</feature>
<evidence type="ECO:0000256" key="8">
    <source>
        <dbReference type="ARBA" id="ARBA00012396"/>
    </source>
</evidence>
<dbReference type="Pfam" id="PF00494">
    <property type="entry name" value="SQS_PSY"/>
    <property type="match status" value="2"/>
</dbReference>
<dbReference type="InterPro" id="IPR019845">
    <property type="entry name" value="Squalene/phytoene_synthase_CS"/>
</dbReference>
<evidence type="ECO:0000256" key="5">
    <source>
        <dbReference type="ARBA" id="ARBA00008247"/>
    </source>
</evidence>
<dbReference type="GO" id="GO:0016020">
    <property type="term" value="C:membrane"/>
    <property type="evidence" value="ECO:0007669"/>
    <property type="project" value="UniProtKB-SubCell"/>
</dbReference>
<dbReference type="GO" id="GO:0016117">
    <property type="term" value="P:carotenoid biosynthetic process"/>
    <property type="evidence" value="ECO:0007669"/>
    <property type="project" value="UniProtKB-KW"/>
</dbReference>
<dbReference type="AlphaFoldDB" id="A0AAJ8KMR3"/>
<dbReference type="EC" id="2.5.1.32" evidence="8"/>
<dbReference type="GO" id="GO:0016872">
    <property type="term" value="F:intramolecular lyase activity"/>
    <property type="evidence" value="ECO:0007669"/>
    <property type="project" value="InterPro"/>
</dbReference>
<feature type="transmembrane region" description="Helical" evidence="20">
    <location>
        <begin position="256"/>
        <end position="281"/>
    </location>
</feature>
<keyword evidence="12" id="KW-0125">Carotenoid biosynthesis</keyword>
<keyword evidence="10" id="KW-0808">Transferase</keyword>
<feature type="transmembrane region" description="Helical" evidence="20">
    <location>
        <begin position="36"/>
        <end position="55"/>
    </location>
</feature>
<evidence type="ECO:0000256" key="18">
    <source>
        <dbReference type="ARBA" id="ARBA00029335"/>
    </source>
</evidence>
<dbReference type="PROSITE" id="PS01045">
    <property type="entry name" value="SQUALEN_PHYTOEN_SYN_2"/>
    <property type="match status" value="1"/>
</dbReference>
<evidence type="ECO:0000256" key="7">
    <source>
        <dbReference type="ARBA" id="ARBA00012242"/>
    </source>
</evidence>
<comment type="pathway">
    <text evidence="4">Carotenoid biosynthesis; phytoene biosynthesis; all-trans-phytoene from geranylgeranyl diphosphate: step 1/1.</text>
</comment>
<name>A0AAJ8KMR3_9TREE</name>
<feature type="transmembrane region" description="Helical" evidence="20">
    <location>
        <begin position="6"/>
        <end position="24"/>
    </location>
</feature>
<dbReference type="EC" id="5.5.1.19" evidence="7"/>
<comment type="catalytic activity">
    <reaction evidence="1">
        <text>2 (2E,6E,10E)-geranylgeranyl diphosphate = 15-cis-phytoene + 2 diphosphate</text>
        <dbReference type="Rhea" id="RHEA:34475"/>
        <dbReference type="ChEBI" id="CHEBI:27787"/>
        <dbReference type="ChEBI" id="CHEBI:33019"/>
        <dbReference type="ChEBI" id="CHEBI:58756"/>
        <dbReference type="EC" id="2.5.1.32"/>
    </reaction>
</comment>
<dbReference type="KEGG" id="kdj:28967212"/>
<comment type="subcellular location">
    <subcellularLocation>
        <location evidence="2">Membrane</location>
        <topology evidence="2">Multi-pass membrane protein</topology>
    </subcellularLocation>
</comment>
<keyword evidence="13 20" id="KW-1133">Transmembrane helix</keyword>
<evidence type="ECO:0000313" key="21">
    <source>
        <dbReference type="EMBL" id="WWC60914.1"/>
    </source>
</evidence>
<feature type="region of interest" description="Disordered" evidence="19">
    <location>
        <begin position="544"/>
        <end position="567"/>
    </location>
</feature>
<evidence type="ECO:0000256" key="19">
    <source>
        <dbReference type="SAM" id="MobiDB-lite"/>
    </source>
</evidence>
<protein>
    <recommendedName>
        <fullName evidence="9">Bifunctional lycopene cyclase/phytoene synthase</fullName>
        <ecNumber evidence="8">2.5.1.32</ecNumber>
        <ecNumber evidence="7">5.5.1.19</ecNumber>
    </recommendedName>
</protein>
<evidence type="ECO:0000256" key="11">
    <source>
        <dbReference type="ARBA" id="ARBA00022692"/>
    </source>
</evidence>
<dbReference type="InterPro" id="IPR002060">
    <property type="entry name" value="Squ/phyt_synthse"/>
</dbReference>
<evidence type="ECO:0000256" key="15">
    <source>
        <dbReference type="ARBA" id="ARBA00023235"/>
    </source>
</evidence>
<dbReference type="GO" id="GO:0045436">
    <property type="term" value="F:lycopene beta cyclase activity"/>
    <property type="evidence" value="ECO:0007669"/>
    <property type="project" value="UniProtKB-ARBA"/>
</dbReference>